<reference evidence="1" key="1">
    <citation type="submission" date="2023-04" db="EMBL/GenBank/DDBJ databases">
        <title>Draft Genome sequencing of Naganishia species isolated from polar environments using Oxford Nanopore Technology.</title>
        <authorList>
            <person name="Leo P."/>
            <person name="Venkateswaran K."/>
        </authorList>
    </citation>
    <scope>NUCLEOTIDE SEQUENCE</scope>
    <source>
        <strain evidence="1">MNA-CCFEE 5262</strain>
    </source>
</reference>
<sequence length="233" mass="26535">MAPRMPHVYLVRHGTSDIPLTEKGVEIMKRSAKKVVPGVIEPSNVSHVFVSPRKRAQLTADLLFNHDDKNKSKAFETEEDVAEWDYGAYEGLKTHEIRQHKPDWDIWTDGCPPGEKYPGESPQQMSDRVDRVIAKIRAIHKECLERPDRDGTAQDVVIVSHGKYHPKDRHSAPLTLSLGHFSRAFVARWCDLPLNTGYHFVVDPGALHVLGYQHNTMKEPSLIGLNWFTEERS</sequence>
<organism evidence="1 2">
    <name type="scientific">Naganishia adeliensis</name>
    <dbReference type="NCBI Taxonomy" id="92952"/>
    <lineage>
        <taxon>Eukaryota</taxon>
        <taxon>Fungi</taxon>
        <taxon>Dikarya</taxon>
        <taxon>Basidiomycota</taxon>
        <taxon>Agaricomycotina</taxon>
        <taxon>Tremellomycetes</taxon>
        <taxon>Filobasidiales</taxon>
        <taxon>Filobasidiaceae</taxon>
        <taxon>Naganishia</taxon>
    </lineage>
</organism>
<proteinExistence type="predicted"/>
<dbReference type="EMBL" id="JASBWS010000032">
    <property type="protein sequence ID" value="KAJ9108298.1"/>
    <property type="molecule type" value="Genomic_DNA"/>
</dbReference>
<name>A0ACC2WA33_9TREE</name>
<dbReference type="Proteomes" id="UP001230649">
    <property type="component" value="Unassembled WGS sequence"/>
</dbReference>
<evidence type="ECO:0000313" key="2">
    <source>
        <dbReference type="Proteomes" id="UP001230649"/>
    </source>
</evidence>
<comment type="caution">
    <text evidence="1">The sequence shown here is derived from an EMBL/GenBank/DDBJ whole genome shotgun (WGS) entry which is preliminary data.</text>
</comment>
<protein>
    <submittedName>
        <fullName evidence="1">Uncharacterized protein</fullName>
    </submittedName>
</protein>
<gene>
    <name evidence="1" type="ORF">QFC20_003459</name>
</gene>
<evidence type="ECO:0000313" key="1">
    <source>
        <dbReference type="EMBL" id="KAJ9108298.1"/>
    </source>
</evidence>
<accession>A0ACC2WA33</accession>
<keyword evidence="2" id="KW-1185">Reference proteome</keyword>